<proteinExistence type="predicted"/>
<name>A0AAU8LXF7_9BACT</name>
<dbReference type="PANTHER" id="PTHR35894">
    <property type="entry name" value="GENERAL SECRETION PATHWAY PROTEIN A-RELATED"/>
    <property type="match status" value="1"/>
</dbReference>
<organism evidence="3">
    <name type="scientific">Candidatus Electrothrix aestuarii</name>
    <dbReference type="NCBI Taxonomy" id="3062594"/>
    <lineage>
        <taxon>Bacteria</taxon>
        <taxon>Pseudomonadati</taxon>
        <taxon>Thermodesulfobacteriota</taxon>
        <taxon>Desulfobulbia</taxon>
        <taxon>Desulfobulbales</taxon>
        <taxon>Desulfobulbaceae</taxon>
        <taxon>Candidatus Electrothrix</taxon>
    </lineage>
</organism>
<accession>A0AAU8LXF7</accession>
<dbReference type="Gene3D" id="3.40.50.300">
    <property type="entry name" value="P-loop containing nucleotide triphosphate hydrolases"/>
    <property type="match status" value="1"/>
</dbReference>
<feature type="compositionally biased region" description="Acidic residues" evidence="1">
    <location>
        <begin position="344"/>
        <end position="357"/>
    </location>
</feature>
<dbReference type="InterPro" id="IPR036680">
    <property type="entry name" value="SPOR-like_sf"/>
</dbReference>
<evidence type="ECO:0000256" key="1">
    <source>
        <dbReference type="SAM" id="MobiDB-lite"/>
    </source>
</evidence>
<evidence type="ECO:0000313" key="3">
    <source>
        <dbReference type="EMBL" id="XCN73973.1"/>
    </source>
</evidence>
<feature type="domain" description="ORC1/DEAH AAA+ ATPase" evidence="2">
    <location>
        <begin position="42"/>
        <end position="167"/>
    </location>
</feature>
<feature type="compositionally biased region" description="Basic and acidic residues" evidence="1">
    <location>
        <begin position="470"/>
        <end position="489"/>
    </location>
</feature>
<reference evidence="3" key="1">
    <citation type="journal article" date="2024" name="Syst. Appl. Microbiol.">
        <title>First single-strain enrichments of Electrothrix cable bacteria, description of E. aestuarii sp. nov. and E. rattekaaiensis sp. nov., and proposal of a cable bacteria taxonomy following the rules of the SeqCode.</title>
        <authorList>
            <person name="Plum-Jensen L.E."/>
            <person name="Schramm A."/>
            <person name="Marshall I.P.G."/>
        </authorList>
    </citation>
    <scope>NUCLEOTIDE SEQUENCE</scope>
    <source>
        <strain evidence="3">Rat1</strain>
    </source>
</reference>
<dbReference type="SUPFAM" id="SSF52540">
    <property type="entry name" value="P-loop containing nucleoside triphosphate hydrolases"/>
    <property type="match status" value="1"/>
</dbReference>
<dbReference type="EMBL" id="CP159373">
    <property type="protein sequence ID" value="XCN73973.1"/>
    <property type="molecule type" value="Genomic_DNA"/>
</dbReference>
<protein>
    <submittedName>
        <fullName evidence="3">AAA family ATPase</fullName>
    </submittedName>
</protein>
<dbReference type="InterPro" id="IPR027417">
    <property type="entry name" value="P-loop_NTPase"/>
</dbReference>
<dbReference type="InterPro" id="IPR052026">
    <property type="entry name" value="ExeA_AAA_ATPase_DNA-bind"/>
</dbReference>
<dbReference type="Gene3D" id="3.30.70.1070">
    <property type="entry name" value="Sporulation related repeat"/>
    <property type="match status" value="1"/>
</dbReference>
<reference evidence="3" key="2">
    <citation type="submission" date="2024-06" db="EMBL/GenBank/DDBJ databases">
        <authorList>
            <person name="Plum-Jensen L.E."/>
            <person name="Schramm A."/>
            <person name="Marshall I.P.G."/>
        </authorList>
    </citation>
    <scope>NUCLEOTIDE SEQUENCE</scope>
    <source>
        <strain evidence="3">Rat1</strain>
    </source>
</reference>
<evidence type="ECO:0000259" key="2">
    <source>
        <dbReference type="Pfam" id="PF13401"/>
    </source>
</evidence>
<sequence length="740" mass="81165">MYLQHFGLEHPPFTRQPSPDVFFVQAGRKNILKNLRDDLREGEMAMLLTGPEGAGKTMSCRLIRHRLDGSSCKVVYLENPVGSFDDLLTQVCQKLGVPSVKDGEEDILSVLQALVQDQKEQGRRVLFLIDEAERMFLAALERLFRLLDELHEAYGTQALLVGQPDVNTSLEQLSGYCEYVRISSTYSLAAFSVEETATYLAYRLKAAGDTRGTSDPVFSKGAVQAIFRLGQGLPGLIDGIAESSLEKAAAAGEQTVRPVHVVAPDEAAPLPLAEDEEEERKGHKGILLFLLVLSLIAFLFWGSTSFFTGEKDTPEQANQGDIGVQPENTEISIGTQGEEPLPFVEEEGDDAPEEAVDSAESTGGPSFLALPVPERPDFKKKDDEDDIQEQQEEGKERVEQAIVAESSSLAEEQKAEAQQEASSEVPALEQDTPVEVQAEQKVEEQKVEEPEQPVAEYTESPVEVPVLAPDELKHAAQEEASAENEHGEESETLSTAKKLPVIKPTSIIELTPGMKKIRPPASEESATVPQAEESEKSEKSEEIGDPDKPVEVAAPVAQPDEEEKEKEATSAPPKQKTLVPVASARVTTPAVSSPQASSPPPASEKKKEKTIPVPKIELTSVPPASPSAQADQLYARYLAAGNRWNRKDYGNKFTVQLLVLSSDDAAENIKEIVARDEYQEHSMKLHILRRDTQPPTLFVCYGVYSSMDEARNARNTMPLFLRKHHPYALSISDVLAKARD</sequence>
<dbReference type="KEGG" id="eaj:Q3M24_04240"/>
<feature type="compositionally biased region" description="Basic and acidic residues" evidence="1">
    <location>
        <begin position="533"/>
        <end position="550"/>
    </location>
</feature>
<dbReference type="GO" id="GO:0016887">
    <property type="term" value="F:ATP hydrolysis activity"/>
    <property type="evidence" value="ECO:0007669"/>
    <property type="project" value="InterPro"/>
</dbReference>
<dbReference type="CDD" id="cd00009">
    <property type="entry name" value="AAA"/>
    <property type="match status" value="1"/>
</dbReference>
<feature type="compositionally biased region" description="Basic and acidic residues" evidence="1">
    <location>
        <begin position="438"/>
        <end position="449"/>
    </location>
</feature>
<feature type="region of interest" description="Disordered" evidence="1">
    <location>
        <begin position="334"/>
        <end position="612"/>
    </location>
</feature>
<gene>
    <name evidence="3" type="ORF">Q3M24_04240</name>
</gene>
<dbReference type="InterPro" id="IPR049945">
    <property type="entry name" value="AAA_22"/>
</dbReference>
<dbReference type="AlphaFoldDB" id="A0AAU8LXF7"/>
<dbReference type="PANTHER" id="PTHR35894:SF1">
    <property type="entry name" value="PHOSPHORIBULOKINASE _ URIDINE KINASE FAMILY"/>
    <property type="match status" value="1"/>
</dbReference>
<dbReference type="Pfam" id="PF13401">
    <property type="entry name" value="AAA_22"/>
    <property type="match status" value="1"/>
</dbReference>
<dbReference type="GO" id="GO:0042834">
    <property type="term" value="F:peptidoglycan binding"/>
    <property type="evidence" value="ECO:0007669"/>
    <property type="project" value="InterPro"/>
</dbReference>